<evidence type="ECO:0000313" key="2">
    <source>
        <dbReference type="Proteomes" id="UP000017820"/>
    </source>
</evidence>
<dbReference type="EMBL" id="AUSV01000032">
    <property type="protein sequence ID" value="ESP93681.1"/>
    <property type="molecule type" value="Genomic_DNA"/>
</dbReference>
<dbReference type="AlphaFoldDB" id="V4H868"/>
<comment type="caution">
    <text evidence="1">The sequence shown here is derived from an EMBL/GenBank/DDBJ whole genome shotgun (WGS) entry which is preliminary data.</text>
</comment>
<dbReference type="GeneID" id="29920433"/>
<protein>
    <submittedName>
        <fullName evidence="1">Uncharacterized protein</fullName>
    </submittedName>
</protein>
<accession>V4H868</accession>
<dbReference type="Proteomes" id="UP000017820">
    <property type="component" value="Unassembled WGS sequence"/>
</dbReference>
<dbReference type="PATRIC" id="fig|1353533.3.peg.1833"/>
<dbReference type="RefSeq" id="WP_023398766.1">
    <property type="nucleotide sequence ID" value="NZ_AUSV01000032.1"/>
</dbReference>
<reference evidence="1 2" key="1">
    <citation type="submission" date="2013-07" db="EMBL/GenBank/DDBJ databases">
        <title>Draft genome sequence of Pseudoalteromonas luteoviolacea 2ta16.</title>
        <authorList>
            <person name="Allen E.E."/>
            <person name="Azam F."/>
            <person name="Podell S."/>
        </authorList>
    </citation>
    <scope>NUCLEOTIDE SEQUENCE [LARGE SCALE GENOMIC DNA]</scope>
    <source>
        <strain evidence="1 2">2ta16</strain>
    </source>
</reference>
<sequence>MNLAIHFKTEKFDVTQEQINPITPIYGESLLIWLKSKLNGQLDICDPAAEDWGWYSTLTFEDNHYLIGASVFYSPEEDSAPELEWVLQIDKRQSLKQRLFGQNKMSLTDPCFIFFHELIRSCDEFKEVEIS</sequence>
<proteinExistence type="predicted"/>
<gene>
    <name evidence="1" type="ORF">PL2TA16_02885</name>
</gene>
<evidence type="ECO:0000313" key="1">
    <source>
        <dbReference type="EMBL" id="ESP93681.1"/>
    </source>
</evidence>
<name>V4H868_PSEL2</name>
<organism evidence="1 2">
    <name type="scientific">Pseudoalteromonas luteoviolacea (strain 2ta16)</name>
    <dbReference type="NCBI Taxonomy" id="1353533"/>
    <lineage>
        <taxon>Bacteria</taxon>
        <taxon>Pseudomonadati</taxon>
        <taxon>Pseudomonadota</taxon>
        <taxon>Gammaproteobacteria</taxon>
        <taxon>Alteromonadales</taxon>
        <taxon>Pseudoalteromonadaceae</taxon>
        <taxon>Pseudoalteromonas</taxon>
    </lineage>
</organism>